<proteinExistence type="predicted"/>
<reference evidence="1" key="1">
    <citation type="submission" date="2022-08" db="EMBL/GenBank/DDBJ databases">
        <authorList>
            <person name="Kallberg Y."/>
            <person name="Tangrot J."/>
            <person name="Rosling A."/>
        </authorList>
    </citation>
    <scope>NUCLEOTIDE SEQUENCE</scope>
    <source>
        <strain evidence="1">Wild A</strain>
    </source>
</reference>
<keyword evidence="2" id="KW-1185">Reference proteome</keyword>
<gene>
    <name evidence="1" type="ORF">FWILDA_LOCUS15996</name>
</gene>
<organism evidence="1 2">
    <name type="scientific">Funneliformis geosporum</name>
    <dbReference type="NCBI Taxonomy" id="1117311"/>
    <lineage>
        <taxon>Eukaryota</taxon>
        <taxon>Fungi</taxon>
        <taxon>Fungi incertae sedis</taxon>
        <taxon>Mucoromycota</taxon>
        <taxon>Glomeromycotina</taxon>
        <taxon>Glomeromycetes</taxon>
        <taxon>Glomerales</taxon>
        <taxon>Glomeraceae</taxon>
        <taxon>Funneliformis</taxon>
    </lineage>
</organism>
<protein>
    <submittedName>
        <fullName evidence="1">15801_t:CDS:1</fullName>
    </submittedName>
</protein>
<dbReference type="Proteomes" id="UP001153678">
    <property type="component" value="Unassembled WGS sequence"/>
</dbReference>
<evidence type="ECO:0000313" key="1">
    <source>
        <dbReference type="EMBL" id="CAI2193282.1"/>
    </source>
</evidence>
<accession>A0A9W4X3W8</accession>
<sequence length="123" mass="14164">MLFPTGYNSDQPSSEKFCDYDQCSILSDTESSRQVLICGHAYHSDCLKTLNFICLPCIHYFCDGIKKLSQSFIDRLSKGISEDLLILEEEDDRITDEDNNMFEDEIGENILAQEKFFHSLSLF</sequence>
<dbReference type="AlphaFoldDB" id="A0A9W4X3W8"/>
<evidence type="ECO:0000313" key="2">
    <source>
        <dbReference type="Proteomes" id="UP001153678"/>
    </source>
</evidence>
<comment type="caution">
    <text evidence="1">The sequence shown here is derived from an EMBL/GenBank/DDBJ whole genome shotgun (WGS) entry which is preliminary data.</text>
</comment>
<dbReference type="OrthoDB" id="2415166at2759"/>
<dbReference type="EMBL" id="CAMKVN010009325">
    <property type="protein sequence ID" value="CAI2193282.1"/>
    <property type="molecule type" value="Genomic_DNA"/>
</dbReference>
<name>A0A9W4X3W8_9GLOM</name>